<protein>
    <submittedName>
        <fullName evidence="1">Uncharacterized protein</fullName>
    </submittedName>
</protein>
<reference evidence="2" key="1">
    <citation type="journal article" date="2011" name="Genome Res.">
        <title>Phylogeny-wide analysis of social amoeba genomes highlights ancient origins for complex intercellular communication.</title>
        <authorList>
            <person name="Heidel A.J."/>
            <person name="Lawal H.M."/>
            <person name="Felder M."/>
            <person name="Schilde C."/>
            <person name="Helps N.R."/>
            <person name="Tunggal B."/>
            <person name="Rivero F."/>
            <person name="John U."/>
            <person name="Schleicher M."/>
            <person name="Eichinger L."/>
            <person name="Platzer M."/>
            <person name="Noegel A.A."/>
            <person name="Schaap P."/>
            <person name="Gloeckner G."/>
        </authorList>
    </citation>
    <scope>NUCLEOTIDE SEQUENCE [LARGE SCALE GENOMIC DNA]</scope>
    <source>
        <strain evidence="2">SH3</strain>
    </source>
</reference>
<organism evidence="1 2">
    <name type="scientific">Cavenderia fasciculata</name>
    <name type="common">Slime mold</name>
    <name type="synonym">Dictyostelium fasciculatum</name>
    <dbReference type="NCBI Taxonomy" id="261658"/>
    <lineage>
        <taxon>Eukaryota</taxon>
        <taxon>Amoebozoa</taxon>
        <taxon>Evosea</taxon>
        <taxon>Eumycetozoa</taxon>
        <taxon>Dictyostelia</taxon>
        <taxon>Acytosteliales</taxon>
        <taxon>Cavenderiaceae</taxon>
        <taxon>Cavenderia</taxon>
    </lineage>
</organism>
<sequence>MLYKSLSNIGTINKSNGKSIQQQLNNNMNNNVYNQTNNGSSTLNLNQTSMFSRPYYCAW</sequence>
<keyword evidence="2" id="KW-1185">Reference proteome</keyword>
<dbReference type="AlphaFoldDB" id="F4Q1Y7"/>
<dbReference type="EMBL" id="GL883020">
    <property type="protein sequence ID" value="EGG18007.1"/>
    <property type="molecule type" value="Genomic_DNA"/>
</dbReference>
<evidence type="ECO:0000313" key="2">
    <source>
        <dbReference type="Proteomes" id="UP000007797"/>
    </source>
</evidence>
<proteinExistence type="predicted"/>
<accession>F4Q1Y7</accession>
<dbReference type="RefSeq" id="XP_004356900.1">
    <property type="nucleotide sequence ID" value="XM_004356846.1"/>
</dbReference>
<dbReference type="GeneID" id="14870086"/>
<dbReference type="KEGG" id="dfa:DFA_06673"/>
<name>F4Q1Y7_CACFS</name>
<gene>
    <name evidence="1" type="ORF">DFA_06673</name>
</gene>
<dbReference type="Proteomes" id="UP000007797">
    <property type="component" value="Unassembled WGS sequence"/>
</dbReference>
<evidence type="ECO:0000313" key="1">
    <source>
        <dbReference type="EMBL" id="EGG18007.1"/>
    </source>
</evidence>